<dbReference type="NCBIfam" id="TIGR01983">
    <property type="entry name" value="UbiG"/>
    <property type="match status" value="1"/>
</dbReference>
<dbReference type="SUPFAM" id="SSF53335">
    <property type="entry name" value="S-adenosyl-L-methionine-dependent methyltransferases"/>
    <property type="match status" value="1"/>
</dbReference>
<accession>A0A432Y9I9</accession>
<dbReference type="CDD" id="cd02440">
    <property type="entry name" value="AdoMet_MTases"/>
    <property type="match status" value="1"/>
</dbReference>
<dbReference type="RefSeq" id="WP_110573176.1">
    <property type="nucleotide sequence ID" value="NZ_PIPV01000002.1"/>
</dbReference>
<comment type="similarity">
    <text evidence="5">Belongs to the methyltransferase superfamily. UbiG/COQ3 family.</text>
</comment>
<dbReference type="Gene3D" id="3.40.50.150">
    <property type="entry name" value="Vaccinia Virus protein VP39"/>
    <property type="match status" value="1"/>
</dbReference>
<keyword evidence="2 5" id="KW-0808">Transferase</keyword>
<keyword evidence="4 5" id="KW-0949">S-adenosyl-L-methionine</keyword>
<evidence type="ECO:0000256" key="1">
    <source>
        <dbReference type="ARBA" id="ARBA00022603"/>
    </source>
</evidence>
<keyword evidence="3 5" id="KW-0831">Ubiquinone biosynthesis</keyword>
<keyword evidence="1 5" id="KW-0489">Methyltransferase</keyword>
<dbReference type="GO" id="GO:0010420">
    <property type="term" value="F:polyprenyldihydroxybenzoate methyltransferase activity"/>
    <property type="evidence" value="ECO:0007669"/>
    <property type="project" value="InterPro"/>
</dbReference>
<name>A0A432Y9I9_9GAMM</name>
<evidence type="ECO:0000256" key="3">
    <source>
        <dbReference type="ARBA" id="ARBA00022688"/>
    </source>
</evidence>
<dbReference type="UniPathway" id="UPA00232"/>
<feature type="binding site" evidence="5">
    <location>
        <position position="131"/>
    </location>
    <ligand>
        <name>S-adenosyl-L-methionine</name>
        <dbReference type="ChEBI" id="CHEBI:59789"/>
    </ligand>
</feature>
<dbReference type="InterPro" id="IPR029063">
    <property type="entry name" value="SAM-dependent_MTases_sf"/>
</dbReference>
<evidence type="ECO:0000313" key="6">
    <source>
        <dbReference type="EMBL" id="RUO57624.1"/>
    </source>
</evidence>
<dbReference type="InterPro" id="IPR010233">
    <property type="entry name" value="UbiG_MeTrfase"/>
</dbReference>
<proteinExistence type="inferred from homology"/>
<evidence type="ECO:0000256" key="5">
    <source>
        <dbReference type="HAMAP-Rule" id="MF_00472"/>
    </source>
</evidence>
<keyword evidence="7" id="KW-1185">Reference proteome</keyword>
<dbReference type="PANTHER" id="PTHR43464">
    <property type="entry name" value="METHYLTRANSFERASE"/>
    <property type="match status" value="1"/>
</dbReference>
<dbReference type="GO" id="GO:0061542">
    <property type="term" value="F:3-demethylubiquinol 3-O-methyltransferase activity"/>
    <property type="evidence" value="ECO:0007669"/>
    <property type="project" value="UniProtKB-UniRule"/>
</dbReference>
<dbReference type="Proteomes" id="UP000287330">
    <property type="component" value="Unassembled WGS sequence"/>
</dbReference>
<feature type="binding site" evidence="5">
    <location>
        <position position="66"/>
    </location>
    <ligand>
        <name>S-adenosyl-L-methionine</name>
        <dbReference type="ChEBI" id="CHEBI:59789"/>
    </ligand>
</feature>
<dbReference type="Pfam" id="PF13489">
    <property type="entry name" value="Methyltransf_23"/>
    <property type="match status" value="1"/>
</dbReference>
<comment type="caution">
    <text evidence="6">The sequence shown here is derived from an EMBL/GenBank/DDBJ whole genome shotgun (WGS) entry which is preliminary data.</text>
</comment>
<comment type="pathway">
    <text evidence="5">Cofactor biosynthesis; ubiquinone biosynthesis.</text>
</comment>
<evidence type="ECO:0000313" key="7">
    <source>
        <dbReference type="Proteomes" id="UP000287330"/>
    </source>
</evidence>
<dbReference type="FunFam" id="3.40.50.150:FF:000028">
    <property type="entry name" value="Ubiquinone biosynthesis O-methyltransferase"/>
    <property type="match status" value="1"/>
</dbReference>
<sequence>MSERPSLSALSNNVDENEIEKFSALASRWWDTEGEFKPLHQINPLRLTFIEQQVGGLFNKRVVDVGCGGGLLTEGMASRGAQVTGIDLAHDSLEVARLHALESQLRIDYQQVSAENFAATHAEQFDVVTCLEMLEHVPDPASIVSAVCNIVKPGGYAVFSTLNRNVKSWLLGIVAAEHVLRWVPKGTHQHQRFIKPSELLRMTDRHGLQAMKMSGIVYKPLQGFMIDPHDVDVNYIVALYKPNR</sequence>
<dbReference type="OrthoDB" id="9801538at2"/>
<evidence type="ECO:0000256" key="4">
    <source>
        <dbReference type="ARBA" id="ARBA00022691"/>
    </source>
</evidence>
<feature type="binding site" evidence="5">
    <location>
        <position position="87"/>
    </location>
    <ligand>
        <name>S-adenosyl-L-methionine</name>
        <dbReference type="ChEBI" id="CHEBI:59789"/>
    </ligand>
</feature>
<dbReference type="GO" id="GO:0032259">
    <property type="term" value="P:methylation"/>
    <property type="evidence" value="ECO:0007669"/>
    <property type="project" value="UniProtKB-KW"/>
</dbReference>
<gene>
    <name evidence="5" type="primary">ubiG</name>
    <name evidence="6" type="ORF">CWE25_03930</name>
</gene>
<dbReference type="EC" id="2.1.1.222" evidence="5"/>
<evidence type="ECO:0000256" key="2">
    <source>
        <dbReference type="ARBA" id="ARBA00022679"/>
    </source>
</evidence>
<comment type="catalytic activity">
    <reaction evidence="5">
        <text>a 3-demethylubiquinol + S-adenosyl-L-methionine = a ubiquinol + S-adenosyl-L-homocysteine + H(+)</text>
        <dbReference type="Rhea" id="RHEA:44380"/>
        <dbReference type="Rhea" id="RHEA-COMP:9566"/>
        <dbReference type="Rhea" id="RHEA-COMP:10914"/>
        <dbReference type="ChEBI" id="CHEBI:15378"/>
        <dbReference type="ChEBI" id="CHEBI:17976"/>
        <dbReference type="ChEBI" id="CHEBI:57856"/>
        <dbReference type="ChEBI" id="CHEBI:59789"/>
        <dbReference type="ChEBI" id="CHEBI:84422"/>
        <dbReference type="EC" id="2.1.1.64"/>
    </reaction>
</comment>
<dbReference type="AlphaFoldDB" id="A0A432Y9I9"/>
<dbReference type="EMBL" id="PIPV01000002">
    <property type="protein sequence ID" value="RUO57624.1"/>
    <property type="molecule type" value="Genomic_DNA"/>
</dbReference>
<comment type="catalytic activity">
    <reaction evidence="5">
        <text>a 3-(all-trans-polyprenyl)benzene-1,2-diol + S-adenosyl-L-methionine = a 2-methoxy-6-(all-trans-polyprenyl)phenol + S-adenosyl-L-homocysteine + H(+)</text>
        <dbReference type="Rhea" id="RHEA:31411"/>
        <dbReference type="Rhea" id="RHEA-COMP:9550"/>
        <dbReference type="Rhea" id="RHEA-COMP:9551"/>
        <dbReference type="ChEBI" id="CHEBI:15378"/>
        <dbReference type="ChEBI" id="CHEBI:57856"/>
        <dbReference type="ChEBI" id="CHEBI:59789"/>
        <dbReference type="ChEBI" id="CHEBI:62729"/>
        <dbReference type="ChEBI" id="CHEBI:62731"/>
        <dbReference type="EC" id="2.1.1.222"/>
    </reaction>
</comment>
<feature type="binding site" evidence="5">
    <location>
        <position position="46"/>
    </location>
    <ligand>
        <name>S-adenosyl-L-methionine</name>
        <dbReference type="ChEBI" id="CHEBI:59789"/>
    </ligand>
</feature>
<dbReference type="PANTHER" id="PTHR43464:SF19">
    <property type="entry name" value="UBIQUINONE BIOSYNTHESIS O-METHYLTRANSFERASE, MITOCHONDRIAL"/>
    <property type="match status" value="1"/>
</dbReference>
<comment type="function">
    <text evidence="5">O-methyltransferase that catalyzes the 2 O-methylation steps in the ubiquinone biosynthetic pathway.</text>
</comment>
<dbReference type="EC" id="2.1.1.64" evidence="5"/>
<reference evidence="7" key="1">
    <citation type="journal article" date="2018" name="Front. Microbiol.">
        <title>Genome-Based Analysis Reveals the Taxonomy and Diversity of the Family Idiomarinaceae.</title>
        <authorList>
            <person name="Liu Y."/>
            <person name="Lai Q."/>
            <person name="Shao Z."/>
        </authorList>
    </citation>
    <scope>NUCLEOTIDE SEQUENCE [LARGE SCALE GENOMIC DNA]</scope>
    <source>
        <strain evidence="7">F23</strain>
    </source>
</reference>
<organism evidence="6 7">
    <name type="scientific">Idiomarina fontislapidosi</name>
    <dbReference type="NCBI Taxonomy" id="263723"/>
    <lineage>
        <taxon>Bacteria</taxon>
        <taxon>Pseudomonadati</taxon>
        <taxon>Pseudomonadota</taxon>
        <taxon>Gammaproteobacteria</taxon>
        <taxon>Alteromonadales</taxon>
        <taxon>Idiomarinaceae</taxon>
        <taxon>Idiomarina</taxon>
    </lineage>
</organism>
<protein>
    <recommendedName>
        <fullName evidence="5">Ubiquinone biosynthesis O-methyltransferase</fullName>
    </recommendedName>
    <alternativeName>
        <fullName evidence="5">2-polyprenyl-6-hydroxyphenol methylase</fullName>
        <ecNumber evidence="5">2.1.1.222</ecNumber>
    </alternativeName>
    <alternativeName>
        <fullName evidence="5">3-demethylubiquinone 3-O-methyltransferase</fullName>
        <ecNumber evidence="5">2.1.1.64</ecNumber>
    </alternativeName>
</protein>
<dbReference type="HAMAP" id="MF_00472">
    <property type="entry name" value="UbiG"/>
    <property type="match status" value="1"/>
</dbReference>
<dbReference type="GO" id="GO:0102208">
    <property type="term" value="F:2-polyprenyl-6-hydroxyphenol methylase activity"/>
    <property type="evidence" value="ECO:0007669"/>
    <property type="project" value="UniProtKB-EC"/>
</dbReference>